<accession>A0A316G521</accession>
<protein>
    <submittedName>
        <fullName evidence="2">Uncharacterized protein</fullName>
    </submittedName>
</protein>
<proteinExistence type="predicted"/>
<dbReference type="Proteomes" id="UP000245390">
    <property type="component" value="Unassembled WGS sequence"/>
</dbReference>
<feature type="chain" id="PRO_5016439769" evidence="1">
    <location>
        <begin position="18"/>
        <end position="189"/>
    </location>
</feature>
<comment type="caution">
    <text evidence="2">The sequence shown here is derived from an EMBL/GenBank/DDBJ whole genome shotgun (WGS) entry which is preliminary data.</text>
</comment>
<feature type="signal peptide" evidence="1">
    <location>
        <begin position="1"/>
        <end position="17"/>
    </location>
</feature>
<name>A0A316G521_9RHOB</name>
<dbReference type="RefSeq" id="WP_241239732.1">
    <property type="nucleotide sequence ID" value="NZ_CP034588.1"/>
</dbReference>
<evidence type="ECO:0000256" key="1">
    <source>
        <dbReference type="SAM" id="SignalP"/>
    </source>
</evidence>
<evidence type="ECO:0000313" key="3">
    <source>
        <dbReference type="Proteomes" id="UP000245390"/>
    </source>
</evidence>
<dbReference type="EMBL" id="QGGV01000005">
    <property type="protein sequence ID" value="PWK55999.1"/>
    <property type="molecule type" value="Genomic_DNA"/>
</dbReference>
<organism evidence="2 3">
    <name type="scientific">Silicimonas algicola</name>
    <dbReference type="NCBI Taxonomy" id="1826607"/>
    <lineage>
        <taxon>Bacteria</taxon>
        <taxon>Pseudomonadati</taxon>
        <taxon>Pseudomonadota</taxon>
        <taxon>Alphaproteobacteria</taxon>
        <taxon>Rhodobacterales</taxon>
        <taxon>Paracoccaceae</taxon>
    </lineage>
</organism>
<evidence type="ECO:0000313" key="2">
    <source>
        <dbReference type="EMBL" id="PWK55999.1"/>
    </source>
</evidence>
<sequence length="189" mass="19940">MTAFRLAFAAIAITVVAAVAGSAAFSQMMHGHGGGGGMGMMHDMAGMPGLRGTDATQEESDELAVMFNGFQTFEREVSLLDDGIRTVTRSSDPQVMEALVSHVSGMIGRVEEGRDPGIFIQSPTLDIFFARGDAIESDIAVTDEGIVVTQTSADPEVVAALHTHAGEVSDMAERGMHAVHERMMRGASN</sequence>
<keyword evidence="3" id="KW-1185">Reference proteome</keyword>
<reference evidence="2 3" key="1">
    <citation type="submission" date="2018-05" db="EMBL/GenBank/DDBJ databases">
        <title>Genomic Encyclopedia of Type Strains, Phase IV (KMG-IV): sequencing the most valuable type-strain genomes for metagenomic binning, comparative biology and taxonomic classification.</title>
        <authorList>
            <person name="Goeker M."/>
        </authorList>
    </citation>
    <scope>NUCLEOTIDE SEQUENCE [LARGE SCALE GENOMIC DNA]</scope>
    <source>
        <strain evidence="2 3">DSM 103371</strain>
    </source>
</reference>
<keyword evidence="1" id="KW-0732">Signal</keyword>
<dbReference type="AlphaFoldDB" id="A0A316G521"/>
<gene>
    <name evidence="2" type="ORF">C8D95_10561</name>
</gene>